<protein>
    <submittedName>
        <fullName evidence="5">Bacterial methyltransferase</fullName>
        <ecNumber evidence="5">2.1.1.-</ecNumber>
    </submittedName>
</protein>
<evidence type="ECO:0000256" key="4">
    <source>
        <dbReference type="ARBA" id="ARBA00022691"/>
    </source>
</evidence>
<keyword evidence="4" id="KW-0949">S-adenosyl-L-methionine</keyword>
<gene>
    <name evidence="5" type="ORF">B2A_04104</name>
</gene>
<dbReference type="GO" id="GO:0071424">
    <property type="term" value="F:rRNA (cytosine-N4-)-methyltransferase activity"/>
    <property type="evidence" value="ECO:0007669"/>
    <property type="project" value="TreeGrafter"/>
</dbReference>
<dbReference type="AlphaFoldDB" id="T1ARF9"/>
<dbReference type="SUPFAM" id="SSF53335">
    <property type="entry name" value="S-adenosyl-L-methionine-dependent methyltransferases"/>
    <property type="match status" value="1"/>
</dbReference>
<dbReference type="NCBIfam" id="TIGR00006">
    <property type="entry name" value="16S rRNA (cytosine(1402)-N(4))-methyltransferase RsmH"/>
    <property type="match status" value="1"/>
</dbReference>
<evidence type="ECO:0000256" key="2">
    <source>
        <dbReference type="ARBA" id="ARBA00022603"/>
    </source>
</evidence>
<organism evidence="5">
    <name type="scientific">mine drainage metagenome</name>
    <dbReference type="NCBI Taxonomy" id="410659"/>
    <lineage>
        <taxon>unclassified sequences</taxon>
        <taxon>metagenomes</taxon>
        <taxon>ecological metagenomes</taxon>
    </lineage>
</organism>
<dbReference type="EMBL" id="AUZZ01002747">
    <property type="protein sequence ID" value="EQD59113.1"/>
    <property type="molecule type" value="Genomic_DNA"/>
</dbReference>
<keyword evidence="3 5" id="KW-0808">Transferase</keyword>
<proteinExistence type="inferred from homology"/>
<name>T1ARF9_9ZZZZ</name>
<evidence type="ECO:0000313" key="5">
    <source>
        <dbReference type="EMBL" id="EQD59113.1"/>
    </source>
</evidence>
<dbReference type="InterPro" id="IPR029063">
    <property type="entry name" value="SAM-dependent_MTases_sf"/>
</dbReference>
<dbReference type="PANTHER" id="PTHR11265">
    <property type="entry name" value="S-ADENOSYL-METHYLTRANSFERASE MRAW"/>
    <property type="match status" value="1"/>
</dbReference>
<dbReference type="InterPro" id="IPR023397">
    <property type="entry name" value="SAM-dep_MeTrfase_MraW_recog"/>
</dbReference>
<dbReference type="EC" id="2.1.1.-" evidence="5"/>
<dbReference type="SUPFAM" id="SSF81799">
    <property type="entry name" value="Putative methyltransferase TM0872, insert domain"/>
    <property type="match status" value="1"/>
</dbReference>
<keyword evidence="2 5" id="KW-0489">Methyltransferase</keyword>
<evidence type="ECO:0000256" key="3">
    <source>
        <dbReference type="ARBA" id="ARBA00022679"/>
    </source>
</evidence>
<dbReference type="Gene3D" id="3.40.50.150">
    <property type="entry name" value="Vaccinia Virus protein VP39"/>
    <property type="match status" value="2"/>
</dbReference>
<dbReference type="InterPro" id="IPR002903">
    <property type="entry name" value="RsmH"/>
</dbReference>
<dbReference type="PANTHER" id="PTHR11265:SF0">
    <property type="entry name" value="12S RRNA N4-METHYLCYTIDINE METHYLTRANSFERASE"/>
    <property type="match status" value="1"/>
</dbReference>
<accession>T1ARF9</accession>
<sequence>MQIRHGSFAALGEWDAAQAGLDGVLLDLGVSSPQLDQAVRGFSFMADGPLDMRMDPTQGLSAAEFLAQADAEEIAAALWRYGEERMSRRIAQAIVQARAGQPLTRTLQLAQLVQRAIGRREPGKHPATRTFQALRLHVNGELDALQQGLAAASTCMKPGGRLAVISFHSLEDRLVKQFIRGPDLPRVARGLPAPAPVQGALRAVGRKHFAGVDELARNPRARSAVLRIAEKRA</sequence>
<comment type="caution">
    <text evidence="5">The sequence shown here is derived from an EMBL/GenBank/DDBJ whole genome shotgun (WGS) entry which is preliminary data.</text>
</comment>
<evidence type="ECO:0000256" key="1">
    <source>
        <dbReference type="ARBA" id="ARBA00010396"/>
    </source>
</evidence>
<dbReference type="GO" id="GO:0070475">
    <property type="term" value="P:rRNA base methylation"/>
    <property type="evidence" value="ECO:0007669"/>
    <property type="project" value="TreeGrafter"/>
</dbReference>
<dbReference type="GO" id="GO:0005737">
    <property type="term" value="C:cytoplasm"/>
    <property type="evidence" value="ECO:0007669"/>
    <property type="project" value="TreeGrafter"/>
</dbReference>
<reference evidence="5" key="2">
    <citation type="journal article" date="2014" name="ISME J.">
        <title>Microbial stratification in low pH oxic and suboxic macroscopic growths along an acid mine drainage.</title>
        <authorList>
            <person name="Mendez-Garcia C."/>
            <person name="Mesa V."/>
            <person name="Sprenger R.R."/>
            <person name="Richter M."/>
            <person name="Diez M.S."/>
            <person name="Solano J."/>
            <person name="Bargiela R."/>
            <person name="Golyshina O.V."/>
            <person name="Manteca A."/>
            <person name="Ramos J.L."/>
            <person name="Gallego J.R."/>
            <person name="Llorente I."/>
            <person name="Martins Dos Santos V.A."/>
            <person name="Jensen O.N."/>
            <person name="Pelaez A.I."/>
            <person name="Sanchez J."/>
            <person name="Ferrer M."/>
        </authorList>
    </citation>
    <scope>NUCLEOTIDE SEQUENCE</scope>
</reference>
<comment type="similarity">
    <text evidence="1">Belongs to the methyltransferase superfamily. RsmH family.</text>
</comment>
<reference evidence="5" key="1">
    <citation type="submission" date="2013-08" db="EMBL/GenBank/DDBJ databases">
        <authorList>
            <person name="Mendez C."/>
            <person name="Richter M."/>
            <person name="Ferrer M."/>
            <person name="Sanchez J."/>
        </authorList>
    </citation>
    <scope>NUCLEOTIDE SEQUENCE</scope>
</reference>
<dbReference type="Pfam" id="PF01795">
    <property type="entry name" value="Methyltransf_5"/>
    <property type="match status" value="1"/>
</dbReference>